<feature type="domain" description="NADP-dependent oxidoreductase" evidence="1">
    <location>
        <begin position="11"/>
        <end position="50"/>
    </location>
</feature>
<sequence>EIRKNEVPAHVNMASWALAWCLENPAVTTVIPGCKDADQVIANAAAVDYVSDDHPQAWKA</sequence>
<dbReference type="InterPro" id="IPR023210">
    <property type="entry name" value="NADP_OxRdtase_dom"/>
</dbReference>
<comment type="caution">
    <text evidence="2">The sequence shown here is derived from an EMBL/GenBank/DDBJ whole genome shotgun (WGS) entry which is preliminary data.</text>
</comment>
<evidence type="ECO:0000259" key="1">
    <source>
        <dbReference type="Pfam" id="PF00248"/>
    </source>
</evidence>
<keyword evidence="3" id="KW-1185">Reference proteome</keyword>
<reference evidence="2 3" key="1">
    <citation type="submission" date="2021-07" db="EMBL/GenBank/DDBJ databases">
        <title>Paenibacillus radiodurans sp. nov., isolated from the southeastern edge of Tengger Desert.</title>
        <authorList>
            <person name="Zhang G."/>
        </authorList>
    </citation>
    <scope>NUCLEOTIDE SEQUENCE [LARGE SCALE GENOMIC DNA]</scope>
    <source>
        <strain evidence="2 3">CCM 7311</strain>
    </source>
</reference>
<dbReference type="Proteomes" id="UP001519887">
    <property type="component" value="Unassembled WGS sequence"/>
</dbReference>
<feature type="non-terminal residue" evidence="2">
    <location>
        <position position="1"/>
    </location>
</feature>
<organism evidence="2 3">
    <name type="scientific">Paenibacillus sepulcri</name>
    <dbReference type="NCBI Taxonomy" id="359917"/>
    <lineage>
        <taxon>Bacteria</taxon>
        <taxon>Bacillati</taxon>
        <taxon>Bacillota</taxon>
        <taxon>Bacilli</taxon>
        <taxon>Bacillales</taxon>
        <taxon>Paenibacillaceae</taxon>
        <taxon>Paenibacillus</taxon>
    </lineage>
</organism>
<name>A0ABS7C8U7_9BACL</name>
<dbReference type="SUPFAM" id="SSF51430">
    <property type="entry name" value="NAD(P)-linked oxidoreductase"/>
    <property type="match status" value="1"/>
</dbReference>
<evidence type="ECO:0000313" key="3">
    <source>
        <dbReference type="Proteomes" id="UP001519887"/>
    </source>
</evidence>
<proteinExistence type="predicted"/>
<dbReference type="InterPro" id="IPR036812">
    <property type="entry name" value="NAD(P)_OxRdtase_dom_sf"/>
</dbReference>
<gene>
    <name evidence="2" type="ORF">K0U00_24995</name>
</gene>
<evidence type="ECO:0000313" key="2">
    <source>
        <dbReference type="EMBL" id="MBW7457302.1"/>
    </source>
</evidence>
<accession>A0ABS7C8U7</accession>
<dbReference type="EMBL" id="JAHZIK010000810">
    <property type="protein sequence ID" value="MBW7457302.1"/>
    <property type="molecule type" value="Genomic_DNA"/>
</dbReference>
<dbReference type="Gene3D" id="3.20.20.100">
    <property type="entry name" value="NADP-dependent oxidoreductase domain"/>
    <property type="match status" value="1"/>
</dbReference>
<protein>
    <submittedName>
        <fullName evidence="2">Aldo/keto reductase</fullName>
    </submittedName>
</protein>
<dbReference type="Pfam" id="PF00248">
    <property type="entry name" value="Aldo_ket_red"/>
    <property type="match status" value="1"/>
</dbReference>